<reference evidence="1 2" key="1">
    <citation type="submission" date="2016-03" db="EMBL/GenBank/DDBJ databases">
        <title>Cyphomyrmex costatus WGS genome.</title>
        <authorList>
            <person name="Nygaard S."/>
            <person name="Hu H."/>
            <person name="Boomsma J."/>
            <person name="Zhang G."/>
        </authorList>
    </citation>
    <scope>NUCLEOTIDE SEQUENCE [LARGE SCALE GENOMIC DNA]</scope>
    <source>
        <strain evidence="1">MS0001</strain>
        <tissue evidence="1">Whole body</tissue>
    </source>
</reference>
<dbReference type="Proteomes" id="UP000078542">
    <property type="component" value="Unassembled WGS sequence"/>
</dbReference>
<dbReference type="EMBL" id="KQ978355">
    <property type="protein sequence ID" value="KYM94632.1"/>
    <property type="molecule type" value="Genomic_DNA"/>
</dbReference>
<accession>A0A151I8G9</accession>
<feature type="non-terminal residue" evidence="1">
    <location>
        <position position="1"/>
    </location>
</feature>
<organism evidence="1 2">
    <name type="scientific">Cyphomyrmex costatus</name>
    <dbReference type="NCBI Taxonomy" id="456900"/>
    <lineage>
        <taxon>Eukaryota</taxon>
        <taxon>Metazoa</taxon>
        <taxon>Ecdysozoa</taxon>
        <taxon>Arthropoda</taxon>
        <taxon>Hexapoda</taxon>
        <taxon>Insecta</taxon>
        <taxon>Pterygota</taxon>
        <taxon>Neoptera</taxon>
        <taxon>Endopterygota</taxon>
        <taxon>Hymenoptera</taxon>
        <taxon>Apocrita</taxon>
        <taxon>Aculeata</taxon>
        <taxon>Formicoidea</taxon>
        <taxon>Formicidae</taxon>
        <taxon>Myrmicinae</taxon>
        <taxon>Cyphomyrmex</taxon>
    </lineage>
</organism>
<evidence type="ECO:0000313" key="2">
    <source>
        <dbReference type="Proteomes" id="UP000078542"/>
    </source>
</evidence>
<keyword evidence="2" id="KW-1185">Reference proteome</keyword>
<gene>
    <name evidence="1" type="ORF">ALC62_14734</name>
</gene>
<name>A0A151I8G9_9HYME</name>
<evidence type="ECO:0000313" key="1">
    <source>
        <dbReference type="EMBL" id="KYM94632.1"/>
    </source>
</evidence>
<proteinExistence type="predicted"/>
<sequence length="72" mass="8873">IYLKAFIPSAQRWFISKDKDWLLQEDDANPIKRKLRGRSSTSKRLKNEIRRIWRSLPREYANSLSVYYRRTW</sequence>
<protein>
    <submittedName>
        <fullName evidence="1">Uncharacterized protein</fullName>
    </submittedName>
</protein>
<dbReference type="AlphaFoldDB" id="A0A151I8G9"/>